<keyword evidence="3" id="KW-1185">Reference proteome</keyword>
<dbReference type="EMBL" id="ML741792">
    <property type="protein sequence ID" value="KAE8327342.1"/>
    <property type="molecule type" value="Genomic_DNA"/>
</dbReference>
<accession>A0A5N6X340</accession>
<keyword evidence="1" id="KW-0472">Membrane</keyword>
<organism evidence="2 3">
    <name type="scientific">Aspergillus sergii</name>
    <dbReference type="NCBI Taxonomy" id="1034303"/>
    <lineage>
        <taxon>Eukaryota</taxon>
        <taxon>Fungi</taxon>
        <taxon>Dikarya</taxon>
        <taxon>Ascomycota</taxon>
        <taxon>Pezizomycotina</taxon>
        <taxon>Eurotiomycetes</taxon>
        <taxon>Eurotiomycetidae</taxon>
        <taxon>Eurotiales</taxon>
        <taxon>Aspergillaceae</taxon>
        <taxon>Aspergillus</taxon>
        <taxon>Aspergillus subgen. Circumdati</taxon>
    </lineage>
</organism>
<protein>
    <submittedName>
        <fullName evidence="2">Uncharacterized protein</fullName>
    </submittedName>
</protein>
<reference evidence="3" key="1">
    <citation type="submission" date="2019-04" db="EMBL/GenBank/DDBJ databases">
        <title>Friends and foes A comparative genomics studyof 23 Aspergillus species from section Flavi.</title>
        <authorList>
            <consortium name="DOE Joint Genome Institute"/>
            <person name="Kjaerbolling I."/>
            <person name="Vesth T."/>
            <person name="Frisvad J.C."/>
            <person name="Nybo J.L."/>
            <person name="Theobald S."/>
            <person name="Kildgaard S."/>
            <person name="Isbrandt T."/>
            <person name="Kuo A."/>
            <person name="Sato A."/>
            <person name="Lyhne E.K."/>
            <person name="Kogle M.E."/>
            <person name="Wiebenga A."/>
            <person name="Kun R.S."/>
            <person name="Lubbers R.J."/>
            <person name="Makela M.R."/>
            <person name="Barry K."/>
            <person name="Chovatia M."/>
            <person name="Clum A."/>
            <person name="Daum C."/>
            <person name="Haridas S."/>
            <person name="He G."/>
            <person name="LaButti K."/>
            <person name="Lipzen A."/>
            <person name="Mondo S."/>
            <person name="Riley R."/>
            <person name="Salamov A."/>
            <person name="Simmons B.A."/>
            <person name="Magnuson J.K."/>
            <person name="Henrissat B."/>
            <person name="Mortensen U.H."/>
            <person name="Larsen T.O."/>
            <person name="Devries R.P."/>
            <person name="Grigoriev I.V."/>
            <person name="Machida M."/>
            <person name="Baker S.E."/>
            <person name="Andersen M.R."/>
        </authorList>
    </citation>
    <scope>NUCLEOTIDE SEQUENCE [LARGE SCALE GENOMIC DNA]</scope>
    <source>
        <strain evidence="3">CBS 130017</strain>
    </source>
</reference>
<feature type="transmembrane region" description="Helical" evidence="1">
    <location>
        <begin position="35"/>
        <end position="60"/>
    </location>
</feature>
<sequence length="68" mass="7636">MVEFDSDHSGWDGASFFPFLGEWLMLDWEEWCVSLANLLGGGVLFGPVAFPLGIGGWVMYQDWKGYSL</sequence>
<gene>
    <name evidence="2" type="ORF">BDV39DRAFT_175373</name>
</gene>
<evidence type="ECO:0000313" key="2">
    <source>
        <dbReference type="EMBL" id="KAE8327342.1"/>
    </source>
</evidence>
<name>A0A5N6X340_9EURO</name>
<evidence type="ECO:0000256" key="1">
    <source>
        <dbReference type="SAM" id="Phobius"/>
    </source>
</evidence>
<evidence type="ECO:0000313" key="3">
    <source>
        <dbReference type="Proteomes" id="UP000325945"/>
    </source>
</evidence>
<keyword evidence="1" id="KW-0812">Transmembrane</keyword>
<keyword evidence="1" id="KW-1133">Transmembrane helix</keyword>
<proteinExistence type="predicted"/>
<dbReference type="AlphaFoldDB" id="A0A5N6X340"/>
<dbReference type="Proteomes" id="UP000325945">
    <property type="component" value="Unassembled WGS sequence"/>
</dbReference>